<dbReference type="EMBL" id="JADWYS010000001">
    <property type="protein sequence ID" value="MBG9388799.1"/>
    <property type="molecule type" value="Genomic_DNA"/>
</dbReference>
<comment type="similarity">
    <text evidence="2 12 13">Belongs to the TonB-dependent receptor family.</text>
</comment>
<reference evidence="17" key="1">
    <citation type="submission" date="2020-11" db="EMBL/GenBank/DDBJ databases">
        <title>Bacterial whole genome sequence for Caenimonas sp. DR4.4.</title>
        <authorList>
            <person name="Le V."/>
            <person name="Ko S.-R."/>
            <person name="Ahn C.-Y."/>
            <person name="Oh H.-M."/>
        </authorList>
    </citation>
    <scope>NUCLEOTIDE SEQUENCE</scope>
    <source>
        <strain evidence="17">DR4.4</strain>
    </source>
</reference>
<evidence type="ECO:0000256" key="7">
    <source>
        <dbReference type="ARBA" id="ARBA00023065"/>
    </source>
</evidence>
<keyword evidence="9 12" id="KW-0472">Membrane</keyword>
<dbReference type="AlphaFoldDB" id="A0A931H561"/>
<dbReference type="GO" id="GO:0044718">
    <property type="term" value="P:siderophore transmembrane transport"/>
    <property type="evidence" value="ECO:0007669"/>
    <property type="project" value="TreeGrafter"/>
</dbReference>
<evidence type="ECO:0000259" key="15">
    <source>
        <dbReference type="Pfam" id="PF00593"/>
    </source>
</evidence>
<dbReference type="GO" id="GO:0015344">
    <property type="term" value="F:siderophore uptake transmembrane transporter activity"/>
    <property type="evidence" value="ECO:0007669"/>
    <property type="project" value="TreeGrafter"/>
</dbReference>
<dbReference type="Gene3D" id="2.170.130.10">
    <property type="entry name" value="TonB-dependent receptor, plug domain"/>
    <property type="match status" value="1"/>
</dbReference>
<evidence type="ECO:0000256" key="9">
    <source>
        <dbReference type="ARBA" id="ARBA00023136"/>
    </source>
</evidence>
<organism evidence="17 18">
    <name type="scientific">Caenimonas aquaedulcis</name>
    <dbReference type="NCBI Taxonomy" id="2793270"/>
    <lineage>
        <taxon>Bacteria</taxon>
        <taxon>Pseudomonadati</taxon>
        <taxon>Pseudomonadota</taxon>
        <taxon>Betaproteobacteria</taxon>
        <taxon>Burkholderiales</taxon>
        <taxon>Comamonadaceae</taxon>
        <taxon>Caenimonas</taxon>
    </lineage>
</organism>
<evidence type="ECO:0000313" key="17">
    <source>
        <dbReference type="EMBL" id="MBG9388799.1"/>
    </source>
</evidence>
<dbReference type="Gene3D" id="2.40.170.20">
    <property type="entry name" value="TonB-dependent receptor, beta-barrel domain"/>
    <property type="match status" value="1"/>
</dbReference>
<evidence type="ECO:0000256" key="10">
    <source>
        <dbReference type="ARBA" id="ARBA00023170"/>
    </source>
</evidence>
<protein>
    <submittedName>
        <fullName evidence="17">TonB-dependent receptor</fullName>
    </submittedName>
</protein>
<gene>
    <name evidence="17" type="ORF">I5803_12270</name>
</gene>
<evidence type="ECO:0000313" key="18">
    <source>
        <dbReference type="Proteomes" id="UP000651050"/>
    </source>
</evidence>
<sequence>MFASRIAAGIAAALPFAAAAHDPVPAPERSLGTVTVTGGQATSLPTEIPTTVEGISRAQIEQTINATDSEDAIKYLPSLLVRKRYTGDYNHAVLSTRASGTGNSARSMVYADGILLSNYLGNGAAFAPRWMLVAPEAIERVDVLYGPFSAAYPGNSAGAVVDFVTRMPRAFEAHARVGYTHQAFSLYATDGPFDGRQASASFGNRSGDWSWRLAASRGDAQGQPLTFATRLPAQGVAGSAGVPVTGAVPGSNRAGQDWSILGTGTQYRSVQDQLTARLAYEFSPTLRATYTAGWWRNVSEGRPETYLRDAAGHPVYAGAVNIAGRAYTLVPADFAASNEDLGHLMQGLSIKSHTHGVWDWEAAFSRYDYARDRLRAPAAAYPAAASGGAGRIVDMHGTGWTTMALKGTWRPDGRQGAHVVDMGLQRDAYALRTIENATADWLGGAPGARNQAFAGNTRLTSAYVQDTWRLAPGWKTVLGLRAERWNAFGGSTSNALVSVAQADRAETHVSPKLALAWQADERWVLKASAGRAVRMPTVSELYQGGVNAAGVLVNNDPDLRPERSWTGELTAERDLGDGLLRLTAFFERTKDALYSQTNVAISPNVTNIQNVEEIRTRGIELSHQAADVAIRGLDLSSSLTWTDSIIAKNTHFPASMGHWQPRIPRWRASAVATWKSSPQWSWTLAARYSGRQYSTLDNSDPNGFAYQGASRYFTVDARVRWQATKTVSAAFGIDNLNNYNYWNFHPYPQRTYSAELRYDL</sequence>
<dbReference type="InterPro" id="IPR000531">
    <property type="entry name" value="Beta-barrel_TonB"/>
</dbReference>
<evidence type="ECO:0000256" key="8">
    <source>
        <dbReference type="ARBA" id="ARBA00023077"/>
    </source>
</evidence>
<dbReference type="PANTHER" id="PTHR30069:SF53">
    <property type="entry name" value="COLICIN I RECEPTOR-RELATED"/>
    <property type="match status" value="1"/>
</dbReference>
<evidence type="ECO:0000256" key="2">
    <source>
        <dbReference type="ARBA" id="ARBA00009810"/>
    </source>
</evidence>
<dbReference type="Pfam" id="PF00593">
    <property type="entry name" value="TonB_dep_Rec_b-barrel"/>
    <property type="match status" value="1"/>
</dbReference>
<name>A0A931H561_9BURK</name>
<proteinExistence type="inferred from homology"/>
<keyword evidence="5 12" id="KW-0812">Transmembrane</keyword>
<evidence type="ECO:0000256" key="6">
    <source>
        <dbReference type="ARBA" id="ARBA00022729"/>
    </source>
</evidence>
<keyword evidence="7" id="KW-0406">Ion transport</keyword>
<dbReference type="InterPro" id="IPR012910">
    <property type="entry name" value="Plug_dom"/>
</dbReference>
<feature type="chain" id="PRO_5036674873" evidence="14">
    <location>
        <begin position="21"/>
        <end position="760"/>
    </location>
</feature>
<dbReference type="InterPro" id="IPR036942">
    <property type="entry name" value="Beta-barrel_TonB_sf"/>
</dbReference>
<evidence type="ECO:0000256" key="4">
    <source>
        <dbReference type="ARBA" id="ARBA00022452"/>
    </source>
</evidence>
<accession>A0A931H561</accession>
<dbReference type="PROSITE" id="PS52016">
    <property type="entry name" value="TONB_DEPENDENT_REC_3"/>
    <property type="match status" value="1"/>
</dbReference>
<dbReference type="Pfam" id="PF07715">
    <property type="entry name" value="Plug"/>
    <property type="match status" value="1"/>
</dbReference>
<keyword evidence="3 12" id="KW-0813">Transport</keyword>
<evidence type="ECO:0000256" key="12">
    <source>
        <dbReference type="PROSITE-ProRule" id="PRU01360"/>
    </source>
</evidence>
<evidence type="ECO:0000256" key="11">
    <source>
        <dbReference type="ARBA" id="ARBA00023237"/>
    </source>
</evidence>
<feature type="domain" description="TonB-dependent receptor plug" evidence="16">
    <location>
        <begin position="47"/>
        <end position="160"/>
    </location>
</feature>
<dbReference type="CDD" id="cd01347">
    <property type="entry name" value="ligand_gated_channel"/>
    <property type="match status" value="1"/>
</dbReference>
<keyword evidence="18" id="KW-1185">Reference proteome</keyword>
<keyword evidence="6 14" id="KW-0732">Signal</keyword>
<keyword evidence="8 13" id="KW-0798">TonB box</keyword>
<feature type="signal peptide" evidence="14">
    <location>
        <begin position="1"/>
        <end position="20"/>
    </location>
</feature>
<evidence type="ECO:0000256" key="14">
    <source>
        <dbReference type="SAM" id="SignalP"/>
    </source>
</evidence>
<dbReference type="InterPro" id="IPR037066">
    <property type="entry name" value="Plug_dom_sf"/>
</dbReference>
<dbReference type="PANTHER" id="PTHR30069">
    <property type="entry name" value="TONB-DEPENDENT OUTER MEMBRANE RECEPTOR"/>
    <property type="match status" value="1"/>
</dbReference>
<evidence type="ECO:0000256" key="1">
    <source>
        <dbReference type="ARBA" id="ARBA00004571"/>
    </source>
</evidence>
<keyword evidence="11 12" id="KW-0998">Cell outer membrane</keyword>
<keyword evidence="10 17" id="KW-0675">Receptor</keyword>
<dbReference type="RefSeq" id="WP_196986632.1">
    <property type="nucleotide sequence ID" value="NZ_JADWYS010000001.1"/>
</dbReference>
<dbReference type="Proteomes" id="UP000651050">
    <property type="component" value="Unassembled WGS sequence"/>
</dbReference>
<keyword evidence="4 12" id="KW-1134">Transmembrane beta strand</keyword>
<evidence type="ECO:0000256" key="5">
    <source>
        <dbReference type="ARBA" id="ARBA00022692"/>
    </source>
</evidence>
<evidence type="ECO:0000256" key="13">
    <source>
        <dbReference type="RuleBase" id="RU003357"/>
    </source>
</evidence>
<evidence type="ECO:0000259" key="16">
    <source>
        <dbReference type="Pfam" id="PF07715"/>
    </source>
</evidence>
<comment type="subcellular location">
    <subcellularLocation>
        <location evidence="1 12">Cell outer membrane</location>
        <topology evidence="1 12">Multi-pass membrane protein</topology>
    </subcellularLocation>
</comment>
<comment type="caution">
    <text evidence="17">The sequence shown here is derived from an EMBL/GenBank/DDBJ whole genome shotgun (WGS) entry which is preliminary data.</text>
</comment>
<evidence type="ECO:0000256" key="3">
    <source>
        <dbReference type="ARBA" id="ARBA00022448"/>
    </source>
</evidence>
<dbReference type="SUPFAM" id="SSF56935">
    <property type="entry name" value="Porins"/>
    <property type="match status" value="1"/>
</dbReference>
<dbReference type="GO" id="GO:0009279">
    <property type="term" value="C:cell outer membrane"/>
    <property type="evidence" value="ECO:0007669"/>
    <property type="project" value="UniProtKB-SubCell"/>
</dbReference>
<dbReference type="InterPro" id="IPR039426">
    <property type="entry name" value="TonB-dep_rcpt-like"/>
</dbReference>
<feature type="domain" description="TonB-dependent receptor-like beta-barrel" evidence="15">
    <location>
        <begin position="333"/>
        <end position="736"/>
    </location>
</feature>